<accession>A0A0A1U1K0</accession>
<dbReference type="PANTHER" id="PTHR11099">
    <property type="entry name" value="VACUOLAR SORTING PROTEIN 35"/>
    <property type="match status" value="1"/>
</dbReference>
<evidence type="ECO:0000256" key="3">
    <source>
        <dbReference type="ARBA" id="ARBA00022448"/>
    </source>
</evidence>
<sequence length="761" mass="86727">MSTLKDSKEEKEEKKETFFKYFSRQVPEKEPPSLYFQKIKQIEETKLTVSNFNDLCTTGVSESISDLLEILCEDSFSVRQSHLIFLSVSHKVETFSLFLDSRSDLLDIYKTVQYQTKLVPRVFLMSMVGSKIVQTNQEYSDLVLKDILNFSLAIFSPLKALLMRLFISKTVSSIITDNMYYTFFKTNVVEATRAVLRYTCSSSSSQSEKEWIEEAVYPLKELYSLFFKSGVASNDQLTIEMIPLLLSEVFETNHDVSKPLVLTTILESISPALVLSTLPNFITTLRNINRESVFTILGNLIKTVGRESITPKDFSLLYNLIEEMRDVIEQSNLFSLLQVLYQATKTSSDWQTLSSLVFKLAEPIPTPLKGSSANNLWNMLSQPIESNMLKTYISDKNFRTVVKKMSGDRMVSVAKKILDNYVGQFTIDSQEEATNLLDVCSSILTSSCKDLEKLMKVLHIVNKQNGDLQLFEILSLNARVVESVAMEREKMSEKVNMKDCDDAEREKIKAMEKGNDEKLSTCLPPIIFALLHTGQNFPKLREKCAEEITKNVALLGEIDKVRTVKIGSQITVEFSKWRNEHFSQKYFEMVERLWNVYNGIAESGEQEIALLELLGAMSAIESGNKEAIQFRVKVEKESSVLLKTTKRCEMCCKCAALSGCLSSIRDDQHVEELLRKVAMMGSNVIVVEENAKLFVLILNYFVIHFTTNKMLTGETISKIIELIKGVLGRVHDGHTLQFFDNTIKEIKERKVFDERYSTIVC</sequence>
<name>A0A0A1U1K0_ENTIV</name>
<dbReference type="GO" id="GO:0005770">
    <property type="term" value="C:late endosome"/>
    <property type="evidence" value="ECO:0007669"/>
    <property type="project" value="TreeGrafter"/>
</dbReference>
<keyword evidence="3" id="KW-0813">Transport</keyword>
<dbReference type="AlphaFoldDB" id="A0A0A1U1K0"/>
<evidence type="ECO:0000256" key="5">
    <source>
        <dbReference type="ARBA" id="ARBA00023136"/>
    </source>
</evidence>
<keyword evidence="4" id="KW-0653">Protein transport</keyword>
<keyword evidence="7" id="KW-1185">Reference proteome</keyword>
<keyword evidence="5" id="KW-0472">Membrane</keyword>
<gene>
    <name evidence="6" type="ORF">EIN_274870</name>
</gene>
<dbReference type="EMBL" id="KB206783">
    <property type="protein sequence ID" value="ELP87900.1"/>
    <property type="molecule type" value="Genomic_DNA"/>
</dbReference>
<evidence type="ECO:0000256" key="1">
    <source>
        <dbReference type="ARBA" id="ARBA00004170"/>
    </source>
</evidence>
<dbReference type="GeneID" id="14886893"/>
<dbReference type="InterPro" id="IPR042491">
    <property type="entry name" value="Vps35_C"/>
</dbReference>
<comment type="similarity">
    <text evidence="2">Belongs to the VPS35 family.</text>
</comment>
<dbReference type="PANTHER" id="PTHR11099:SF0">
    <property type="entry name" value="VACUOLAR PROTEIN SORTING-ASSOCIATED PROTEIN 35"/>
    <property type="match status" value="1"/>
</dbReference>
<organism evidence="6 7">
    <name type="scientific">Entamoeba invadens IP1</name>
    <dbReference type="NCBI Taxonomy" id="370355"/>
    <lineage>
        <taxon>Eukaryota</taxon>
        <taxon>Amoebozoa</taxon>
        <taxon>Evosea</taxon>
        <taxon>Archamoebae</taxon>
        <taxon>Mastigamoebida</taxon>
        <taxon>Entamoebidae</taxon>
        <taxon>Entamoeba</taxon>
    </lineage>
</organism>
<dbReference type="InterPro" id="IPR005378">
    <property type="entry name" value="Vps35"/>
</dbReference>
<dbReference type="KEGG" id="eiv:EIN_274870"/>
<protein>
    <submittedName>
        <fullName evidence="6">Uncharacterized protein</fullName>
    </submittedName>
</protein>
<dbReference type="OMA" id="PRYQQIQ"/>
<dbReference type="Pfam" id="PF03635">
    <property type="entry name" value="Vps35"/>
    <property type="match status" value="2"/>
</dbReference>
<dbReference type="RefSeq" id="XP_004254671.1">
    <property type="nucleotide sequence ID" value="XM_004254623.1"/>
</dbReference>
<reference evidence="6 7" key="1">
    <citation type="submission" date="2012-10" db="EMBL/GenBank/DDBJ databases">
        <authorList>
            <person name="Zafar N."/>
            <person name="Inman J."/>
            <person name="Hall N."/>
            <person name="Lorenzi H."/>
            <person name="Caler E."/>
        </authorList>
    </citation>
    <scope>NUCLEOTIDE SEQUENCE [LARGE SCALE GENOMIC DNA]</scope>
    <source>
        <strain evidence="6 7">IP1</strain>
    </source>
</reference>
<evidence type="ECO:0000256" key="2">
    <source>
        <dbReference type="ARBA" id="ARBA00006536"/>
    </source>
</evidence>
<dbReference type="GO" id="GO:0005829">
    <property type="term" value="C:cytosol"/>
    <property type="evidence" value="ECO:0007669"/>
    <property type="project" value="GOC"/>
</dbReference>
<dbReference type="VEuPathDB" id="AmoebaDB:EIN_274870"/>
<dbReference type="GO" id="GO:0006886">
    <property type="term" value="P:intracellular protein transport"/>
    <property type="evidence" value="ECO:0007669"/>
    <property type="project" value="TreeGrafter"/>
</dbReference>
<dbReference type="Proteomes" id="UP000014680">
    <property type="component" value="Unassembled WGS sequence"/>
</dbReference>
<dbReference type="Gene3D" id="1.25.40.660">
    <property type="entry name" value="Vacuolar protein sorting-associated protein 35, helical subcomplex Vps35-C"/>
    <property type="match status" value="1"/>
</dbReference>
<evidence type="ECO:0000313" key="6">
    <source>
        <dbReference type="EMBL" id="ELP87900.1"/>
    </source>
</evidence>
<dbReference type="OrthoDB" id="27271at2759"/>
<comment type="subcellular location">
    <subcellularLocation>
        <location evidence="1">Membrane</location>
        <topology evidence="1">Peripheral membrane protein</topology>
    </subcellularLocation>
</comment>
<dbReference type="GO" id="GO:0030906">
    <property type="term" value="C:retromer, cargo-selective complex"/>
    <property type="evidence" value="ECO:0007669"/>
    <property type="project" value="InterPro"/>
</dbReference>
<proteinExistence type="inferred from homology"/>
<evidence type="ECO:0000313" key="7">
    <source>
        <dbReference type="Proteomes" id="UP000014680"/>
    </source>
</evidence>
<dbReference type="GO" id="GO:0042147">
    <property type="term" value="P:retrograde transport, endosome to Golgi"/>
    <property type="evidence" value="ECO:0007669"/>
    <property type="project" value="InterPro"/>
</dbReference>
<evidence type="ECO:0000256" key="4">
    <source>
        <dbReference type="ARBA" id="ARBA00022927"/>
    </source>
</evidence>